<dbReference type="InterPro" id="IPR049513">
    <property type="entry name" value="TetR_C_40"/>
</dbReference>
<dbReference type="PRINTS" id="PR00455">
    <property type="entry name" value="HTHTETR"/>
</dbReference>
<gene>
    <name evidence="6" type="ORF">MPUL_13640</name>
</gene>
<keyword evidence="1" id="KW-0805">Transcription regulation</keyword>
<accession>A0A7I7UJ79</accession>
<protein>
    <recommendedName>
        <fullName evidence="5">HTH tetR-type domain-containing protein</fullName>
    </recommendedName>
</protein>
<dbReference type="AlphaFoldDB" id="A0A7I7UJ79"/>
<sequence length="207" mass="22079">MVDRTVRKTSRAARRQAQTRADLIRAATELIAERGLDGLRVSDITERADVAFGTFYNQFKAKDDIVEAVVADALVGLAGSIENSPASDDPALAVAATTRAIVRIAYDDPTLARLLVNLEHAEARFERIIRPQAGAVLERGMATGVFDIDDLPTVLTMSIAAAFEVIRGIVDGRLGEGADLTCAAVLLRMAGMDAATAAGYAHRTLNQ</sequence>
<dbReference type="InterPro" id="IPR001647">
    <property type="entry name" value="HTH_TetR"/>
</dbReference>
<dbReference type="GO" id="GO:0003700">
    <property type="term" value="F:DNA-binding transcription factor activity"/>
    <property type="evidence" value="ECO:0007669"/>
    <property type="project" value="TreeGrafter"/>
</dbReference>
<evidence type="ECO:0000259" key="5">
    <source>
        <dbReference type="PROSITE" id="PS50977"/>
    </source>
</evidence>
<evidence type="ECO:0000256" key="2">
    <source>
        <dbReference type="ARBA" id="ARBA00023125"/>
    </source>
</evidence>
<evidence type="ECO:0000313" key="6">
    <source>
        <dbReference type="EMBL" id="BBY80206.1"/>
    </source>
</evidence>
<evidence type="ECO:0000256" key="1">
    <source>
        <dbReference type="ARBA" id="ARBA00023015"/>
    </source>
</evidence>
<dbReference type="InterPro" id="IPR009057">
    <property type="entry name" value="Homeodomain-like_sf"/>
</dbReference>
<proteinExistence type="predicted"/>
<reference evidence="6 7" key="1">
    <citation type="journal article" date="2019" name="Emerg. Microbes Infect.">
        <title>Comprehensive subspecies identification of 175 nontuberculous mycobacteria species based on 7547 genomic profiles.</title>
        <authorList>
            <person name="Matsumoto Y."/>
            <person name="Kinjo T."/>
            <person name="Motooka D."/>
            <person name="Nabeya D."/>
            <person name="Jung N."/>
            <person name="Uechi K."/>
            <person name="Horii T."/>
            <person name="Iida T."/>
            <person name="Fujita J."/>
            <person name="Nakamura S."/>
        </authorList>
    </citation>
    <scope>NUCLEOTIDE SEQUENCE [LARGE SCALE GENOMIC DNA]</scope>
    <source>
        <strain evidence="6 7">JCM 6370</strain>
    </source>
</reference>
<dbReference type="SUPFAM" id="SSF46689">
    <property type="entry name" value="Homeodomain-like"/>
    <property type="match status" value="1"/>
</dbReference>
<dbReference type="Pfam" id="PF00440">
    <property type="entry name" value="TetR_N"/>
    <property type="match status" value="1"/>
</dbReference>
<feature type="DNA-binding region" description="H-T-H motif" evidence="4">
    <location>
        <begin position="40"/>
        <end position="59"/>
    </location>
</feature>
<dbReference type="GO" id="GO:0000976">
    <property type="term" value="F:transcription cis-regulatory region binding"/>
    <property type="evidence" value="ECO:0007669"/>
    <property type="project" value="TreeGrafter"/>
</dbReference>
<evidence type="ECO:0000256" key="3">
    <source>
        <dbReference type="ARBA" id="ARBA00023163"/>
    </source>
</evidence>
<dbReference type="PANTHER" id="PTHR30055">
    <property type="entry name" value="HTH-TYPE TRANSCRIPTIONAL REGULATOR RUTR"/>
    <property type="match status" value="1"/>
</dbReference>
<evidence type="ECO:0000256" key="4">
    <source>
        <dbReference type="PROSITE-ProRule" id="PRU00335"/>
    </source>
</evidence>
<keyword evidence="3" id="KW-0804">Transcription</keyword>
<evidence type="ECO:0000313" key="7">
    <source>
        <dbReference type="Proteomes" id="UP000467252"/>
    </source>
</evidence>
<dbReference type="EMBL" id="AP022599">
    <property type="protein sequence ID" value="BBY80206.1"/>
    <property type="molecule type" value="Genomic_DNA"/>
</dbReference>
<dbReference type="Gene3D" id="1.10.357.10">
    <property type="entry name" value="Tetracycline Repressor, domain 2"/>
    <property type="match status" value="1"/>
</dbReference>
<dbReference type="PANTHER" id="PTHR30055:SF234">
    <property type="entry name" value="HTH-TYPE TRANSCRIPTIONAL REGULATOR BETI"/>
    <property type="match status" value="1"/>
</dbReference>
<feature type="domain" description="HTH tetR-type" evidence="5">
    <location>
        <begin position="17"/>
        <end position="77"/>
    </location>
</feature>
<dbReference type="Proteomes" id="UP000467252">
    <property type="component" value="Chromosome"/>
</dbReference>
<dbReference type="RefSeq" id="WP_163898471.1">
    <property type="nucleotide sequence ID" value="NZ_AP022599.1"/>
</dbReference>
<dbReference type="PROSITE" id="PS50977">
    <property type="entry name" value="HTH_TETR_2"/>
    <property type="match status" value="1"/>
</dbReference>
<organism evidence="6 7">
    <name type="scientific">Mycolicibacterium pulveris</name>
    <name type="common">Mycobacterium pulveris</name>
    <dbReference type="NCBI Taxonomy" id="36813"/>
    <lineage>
        <taxon>Bacteria</taxon>
        <taxon>Bacillati</taxon>
        <taxon>Actinomycetota</taxon>
        <taxon>Actinomycetes</taxon>
        <taxon>Mycobacteriales</taxon>
        <taxon>Mycobacteriaceae</taxon>
        <taxon>Mycolicibacterium</taxon>
    </lineage>
</organism>
<dbReference type="Pfam" id="PF21306">
    <property type="entry name" value="TetR_C_40"/>
    <property type="match status" value="1"/>
</dbReference>
<keyword evidence="7" id="KW-1185">Reference proteome</keyword>
<name>A0A7I7UJ79_MYCPV</name>
<dbReference type="InterPro" id="IPR050109">
    <property type="entry name" value="HTH-type_TetR-like_transc_reg"/>
</dbReference>
<keyword evidence="2 4" id="KW-0238">DNA-binding</keyword>